<dbReference type="OrthoDB" id="73420at2157"/>
<sequence length="245" mass="26589">MIWFIGTAGAGGVPGRAKNCILVDTGDARLLLDVGPGCVERLYELGYSACDVDYIYISHLHMDHWSGLFDYAVRYSVEGCSQPPTLLAGEKVRDQLSSVIETLPGRLRGEVGARSIPASGGLELDGMLIRVYEAVHTLPAYTVEVIVDGSTLVYSGDTGPTGKLRELASRTDLLVVEASMPRGMEVKARETGHHTVDEAAAYRDQMRSEALLVLTHLTRESLEDIRRHGLPRRVIAASDGLVLSI</sequence>
<dbReference type="Gene3D" id="3.60.15.10">
    <property type="entry name" value="Ribonuclease Z/Hydroxyacylglutathione hydrolase-like"/>
    <property type="match status" value="1"/>
</dbReference>
<keyword evidence="3" id="KW-1185">Reference proteome</keyword>
<dbReference type="Pfam" id="PF23023">
    <property type="entry name" value="Anti-Pycsar_Apyc1"/>
    <property type="match status" value="1"/>
</dbReference>
<dbReference type="InterPro" id="IPR001279">
    <property type="entry name" value="Metallo-B-lactamas"/>
</dbReference>
<dbReference type="GO" id="GO:0042781">
    <property type="term" value="F:3'-tRNA processing endoribonuclease activity"/>
    <property type="evidence" value="ECO:0007669"/>
    <property type="project" value="UniProtKB-EC"/>
</dbReference>
<dbReference type="AlphaFoldDB" id="A2BJD4"/>
<dbReference type="SMART" id="SM00849">
    <property type="entry name" value="Lactamase_B"/>
    <property type="match status" value="1"/>
</dbReference>
<dbReference type="PANTHER" id="PTHR46018:SF7">
    <property type="entry name" value="RIBONUCLEASE Z"/>
    <property type="match status" value="1"/>
</dbReference>
<dbReference type="EnsemblBacteria" id="ABM80095">
    <property type="protein sequence ID" value="ABM80095"/>
    <property type="gene ID" value="Hbut_0223"/>
</dbReference>
<proteinExistence type="predicted"/>
<dbReference type="SUPFAM" id="SSF56281">
    <property type="entry name" value="Metallo-hydrolase/oxidoreductase"/>
    <property type="match status" value="1"/>
</dbReference>
<dbReference type="eggNOG" id="arCOG00500">
    <property type="taxonomic scope" value="Archaea"/>
</dbReference>
<dbReference type="HOGENOM" id="CLU_031317_3_2_2"/>
<dbReference type="STRING" id="415426.Hbut_0223"/>
<feature type="domain" description="Metallo-beta-lactamase" evidence="1">
    <location>
        <begin position="17"/>
        <end position="193"/>
    </location>
</feature>
<dbReference type="RefSeq" id="WP_011821412.1">
    <property type="nucleotide sequence ID" value="NC_008818.1"/>
</dbReference>
<keyword evidence="2" id="KW-0378">Hydrolase</keyword>
<name>A2BJD4_HYPBU</name>
<dbReference type="KEGG" id="hbu:Hbut_0223"/>
<organism evidence="2 3">
    <name type="scientific">Hyperthermus butylicus (strain DSM 5456 / JCM 9403 / PLM1-5)</name>
    <dbReference type="NCBI Taxonomy" id="415426"/>
    <lineage>
        <taxon>Archaea</taxon>
        <taxon>Thermoproteota</taxon>
        <taxon>Thermoprotei</taxon>
        <taxon>Desulfurococcales</taxon>
        <taxon>Pyrodictiaceae</taxon>
        <taxon>Hyperthermus</taxon>
    </lineage>
</organism>
<dbReference type="Proteomes" id="UP000002593">
    <property type="component" value="Chromosome"/>
</dbReference>
<reference evidence="2 3" key="1">
    <citation type="journal article" date="2007" name="Archaea">
        <title>The genome of Hyperthermus butylicus: a sulfur-reducing, peptide fermenting, neutrophilic Crenarchaeote growing up to 108 degrees C.</title>
        <authorList>
            <person name="Brugger K."/>
            <person name="Chen L."/>
            <person name="Stark M."/>
            <person name="Zibat A."/>
            <person name="Redder P."/>
            <person name="Ruepp A."/>
            <person name="Awayez M."/>
            <person name="She Q."/>
            <person name="Garrett R.A."/>
            <person name="Klenk H.P."/>
        </authorList>
    </citation>
    <scope>NUCLEOTIDE SEQUENCE [LARGE SCALE GENOMIC DNA]</scope>
    <source>
        <strain evidence="3">DSM 5456 / JCM 9403 / PLM1-5</strain>
    </source>
</reference>
<dbReference type="GeneID" id="4782290"/>
<dbReference type="PANTHER" id="PTHR46018">
    <property type="entry name" value="ZINC PHOSPHODIESTERASE ELAC PROTEIN 1"/>
    <property type="match status" value="1"/>
</dbReference>
<accession>A2BJD4</accession>
<dbReference type="EMBL" id="CP000493">
    <property type="protein sequence ID" value="ABM80095.1"/>
    <property type="molecule type" value="Genomic_DNA"/>
</dbReference>
<protein>
    <submittedName>
        <fullName evidence="2">Ribonuclease Z</fullName>
        <ecNumber evidence="2">3.1.26.11</ecNumber>
    </submittedName>
</protein>
<dbReference type="EC" id="3.1.26.11" evidence="2"/>
<evidence type="ECO:0000259" key="1">
    <source>
        <dbReference type="SMART" id="SM00849"/>
    </source>
</evidence>
<evidence type="ECO:0000313" key="2">
    <source>
        <dbReference type="EMBL" id="ABM80095.1"/>
    </source>
</evidence>
<dbReference type="InterPro" id="IPR036866">
    <property type="entry name" value="RibonucZ/Hydroxyglut_hydro"/>
</dbReference>
<evidence type="ECO:0000313" key="3">
    <source>
        <dbReference type="Proteomes" id="UP000002593"/>
    </source>
</evidence>
<gene>
    <name evidence="2" type="ordered locus">Hbut_0223</name>
</gene>